<sequence>MQSYRIGTKLLVSSGNHQCHWLAVATGSHQAGKIHGTLSQRPEKLDNIRRSKSFNDNALLPLLDPARFNDNIKLLQARSCSWWSVRLLYTKVDVFVITYEHFISSTQTHRPNMSSQLLASIGKEQTRCRLCSRQPDPDDQLPSRLVQSSAE</sequence>
<evidence type="ECO:0000313" key="2">
    <source>
        <dbReference type="Proteomes" id="UP001161757"/>
    </source>
</evidence>
<gene>
    <name evidence="1" type="ORF">HRR80_004052</name>
</gene>
<comment type="caution">
    <text evidence="1">The sequence shown here is derived from an EMBL/GenBank/DDBJ whole genome shotgun (WGS) entry which is preliminary data.</text>
</comment>
<dbReference type="Proteomes" id="UP001161757">
    <property type="component" value="Unassembled WGS sequence"/>
</dbReference>
<protein>
    <submittedName>
        <fullName evidence="1">Uncharacterized protein</fullName>
    </submittedName>
</protein>
<proteinExistence type="predicted"/>
<dbReference type="EMBL" id="JAJGCB010000006">
    <property type="protein sequence ID" value="KAJ8992159.1"/>
    <property type="molecule type" value="Genomic_DNA"/>
</dbReference>
<name>A0AAN6IUV5_EXODE</name>
<accession>A0AAN6IUV5</accession>
<evidence type="ECO:0000313" key="1">
    <source>
        <dbReference type="EMBL" id="KAJ8992159.1"/>
    </source>
</evidence>
<reference evidence="1" key="1">
    <citation type="submission" date="2023-01" db="EMBL/GenBank/DDBJ databases">
        <title>Exophiala dermititidis isolated from Cystic Fibrosis Patient.</title>
        <authorList>
            <person name="Kurbessoian T."/>
            <person name="Crocker A."/>
            <person name="Murante D."/>
            <person name="Hogan D.A."/>
            <person name="Stajich J.E."/>
        </authorList>
    </citation>
    <scope>NUCLEOTIDE SEQUENCE</scope>
    <source>
        <strain evidence="1">Ex8</strain>
    </source>
</reference>
<organism evidence="1 2">
    <name type="scientific">Exophiala dermatitidis</name>
    <name type="common">Black yeast-like fungus</name>
    <name type="synonym">Wangiella dermatitidis</name>
    <dbReference type="NCBI Taxonomy" id="5970"/>
    <lineage>
        <taxon>Eukaryota</taxon>
        <taxon>Fungi</taxon>
        <taxon>Dikarya</taxon>
        <taxon>Ascomycota</taxon>
        <taxon>Pezizomycotina</taxon>
        <taxon>Eurotiomycetes</taxon>
        <taxon>Chaetothyriomycetidae</taxon>
        <taxon>Chaetothyriales</taxon>
        <taxon>Herpotrichiellaceae</taxon>
        <taxon>Exophiala</taxon>
    </lineage>
</organism>
<dbReference type="AlphaFoldDB" id="A0AAN6IUV5"/>